<name>A0A7G8Q4P5_9GAMM</name>
<evidence type="ECO:0000313" key="2">
    <source>
        <dbReference type="Proteomes" id="UP000515873"/>
    </source>
</evidence>
<proteinExistence type="predicted"/>
<accession>A0A7G8Q4P5</accession>
<evidence type="ECO:0000313" key="1">
    <source>
        <dbReference type="EMBL" id="QNK01753.1"/>
    </source>
</evidence>
<sequence length="67" mass="7853">MAKRFDHPSREAFEAWLQTTSGYKTCKLRGKPMSFRQNFDGGYCDFRVNDRWIAWNAALKYNEAQAA</sequence>
<keyword evidence="2" id="KW-1185">Reference proteome</keyword>
<protein>
    <submittedName>
        <fullName evidence="1">Uncharacterized protein</fullName>
    </submittedName>
</protein>
<dbReference type="Proteomes" id="UP000515873">
    <property type="component" value="Chromosome"/>
</dbReference>
<gene>
    <name evidence="1" type="ORF">H8F01_00805</name>
</gene>
<dbReference type="EMBL" id="CP060412">
    <property type="protein sequence ID" value="QNK01753.1"/>
    <property type="molecule type" value="Genomic_DNA"/>
</dbReference>
<reference evidence="1 2" key="1">
    <citation type="submission" date="2020-08" db="EMBL/GenBank/DDBJ databases">
        <title>Dyella sp. G9 isolated from forest soil.</title>
        <authorList>
            <person name="Fu J."/>
            <person name="Qiu L."/>
        </authorList>
    </citation>
    <scope>NUCLEOTIDE SEQUENCE [LARGE SCALE GENOMIC DNA]</scope>
    <source>
        <strain evidence="1 2">G9</strain>
    </source>
</reference>
<dbReference type="KEGG" id="dtl:H8F01_00805"/>
<dbReference type="Pfam" id="PF26207">
    <property type="entry name" value="Phage_phiTE_015"/>
    <property type="match status" value="1"/>
</dbReference>
<dbReference type="AlphaFoldDB" id="A0A7G8Q4P5"/>
<dbReference type="InterPro" id="IPR058601">
    <property type="entry name" value="Phage_phiTE_015-like"/>
</dbReference>
<dbReference type="RefSeq" id="WP_187057212.1">
    <property type="nucleotide sequence ID" value="NZ_CP060412.1"/>
</dbReference>
<organism evidence="1 2">
    <name type="scientific">Dyella telluris</name>
    <dbReference type="NCBI Taxonomy" id="2763498"/>
    <lineage>
        <taxon>Bacteria</taxon>
        <taxon>Pseudomonadati</taxon>
        <taxon>Pseudomonadota</taxon>
        <taxon>Gammaproteobacteria</taxon>
        <taxon>Lysobacterales</taxon>
        <taxon>Rhodanobacteraceae</taxon>
        <taxon>Dyella</taxon>
    </lineage>
</organism>